<evidence type="ECO:0000313" key="4">
    <source>
        <dbReference type="Proteomes" id="UP000436801"/>
    </source>
</evidence>
<dbReference type="PROSITE" id="PS51257">
    <property type="entry name" value="PROKAR_LIPOPROTEIN"/>
    <property type="match status" value="1"/>
</dbReference>
<reference evidence="1 4" key="2">
    <citation type="submission" date="2019-12" db="EMBL/GenBank/DDBJ databases">
        <authorList>
            <person name="Zheng J."/>
        </authorList>
    </citation>
    <scope>NUCLEOTIDE SEQUENCE [LARGE SCALE GENOMIC DNA]</scope>
    <source>
        <strain evidence="1 4">DSM 27347</strain>
    </source>
</reference>
<dbReference type="OrthoDB" id="8724542at2"/>
<evidence type="ECO:0000313" key="1">
    <source>
        <dbReference type="EMBL" id="MWC44790.1"/>
    </source>
</evidence>
<dbReference type="Proteomes" id="UP000436801">
    <property type="component" value="Unassembled WGS sequence"/>
</dbReference>
<dbReference type="Pfam" id="PF11720">
    <property type="entry name" value="Inhibitor_I78"/>
    <property type="match status" value="1"/>
</dbReference>
<dbReference type="PANTHER" id="PTHR39600:SF1">
    <property type="entry name" value="PEPTIDASE INHIBITOR I78 FAMILY PROTEIN"/>
    <property type="match status" value="1"/>
</dbReference>
<dbReference type="EMBL" id="WSUT01000005">
    <property type="protein sequence ID" value="MWC44790.1"/>
    <property type="molecule type" value="Genomic_DNA"/>
</dbReference>
<keyword evidence="3" id="KW-1185">Reference proteome</keyword>
<dbReference type="AlphaFoldDB" id="A0A1G7R4Q9"/>
<accession>A0A1G7R4Q9</accession>
<dbReference type="InterPro" id="IPR021719">
    <property type="entry name" value="Prot_inh_I78"/>
</dbReference>
<dbReference type="Gene3D" id="3.30.10.10">
    <property type="entry name" value="Trypsin Inhibitor V, subunit A"/>
    <property type="match status" value="1"/>
</dbReference>
<gene>
    <name evidence="1" type="ORF">GQR91_14255</name>
    <name evidence="2" type="ORF">SAMN05216557_11048</name>
</gene>
<protein>
    <submittedName>
        <fullName evidence="2">Peptidase inhibitor I78 family protein</fullName>
    </submittedName>
</protein>
<proteinExistence type="predicted"/>
<sequence length="88" mass="9220">MIARSLVALLLLAGCATTPEGGACRADRAQDLVGKPWAPAGEAAVLKRTGARALRVIGPDTMVTMDYRPDRLNVETDAGGIVTRLRCG</sequence>
<dbReference type="Proteomes" id="UP000323502">
    <property type="component" value="Unassembled WGS sequence"/>
</dbReference>
<evidence type="ECO:0000313" key="2">
    <source>
        <dbReference type="EMBL" id="SDG05733.1"/>
    </source>
</evidence>
<reference evidence="2 3" key="1">
    <citation type="submission" date="2016-10" db="EMBL/GenBank/DDBJ databases">
        <authorList>
            <person name="Varghese N."/>
            <person name="Submissions S."/>
        </authorList>
    </citation>
    <scope>NUCLEOTIDE SEQUENCE [LARGE SCALE GENOMIC DNA]</scope>
    <source>
        <strain evidence="2 3">S7-754</strain>
    </source>
</reference>
<dbReference type="EMBL" id="FNBI01000010">
    <property type="protein sequence ID" value="SDG05733.1"/>
    <property type="molecule type" value="Genomic_DNA"/>
</dbReference>
<name>A0A1G7R4Q9_9SPHN</name>
<dbReference type="RefSeq" id="WP_149683427.1">
    <property type="nucleotide sequence ID" value="NZ_FNBI01000010.1"/>
</dbReference>
<evidence type="ECO:0000313" key="3">
    <source>
        <dbReference type="Proteomes" id="UP000323502"/>
    </source>
</evidence>
<dbReference type="PANTHER" id="PTHR39600">
    <property type="entry name" value="PEPTIDASE INHIBITOR I78 FAMILY PROTEIN"/>
    <property type="match status" value="1"/>
</dbReference>
<organism evidence="2 3">
    <name type="scientific">Sphingomonas carotinifaciens</name>
    <dbReference type="NCBI Taxonomy" id="1166323"/>
    <lineage>
        <taxon>Bacteria</taxon>
        <taxon>Pseudomonadati</taxon>
        <taxon>Pseudomonadota</taxon>
        <taxon>Alphaproteobacteria</taxon>
        <taxon>Sphingomonadales</taxon>
        <taxon>Sphingomonadaceae</taxon>
        <taxon>Sphingomonas</taxon>
    </lineage>
</organism>